<dbReference type="Pfam" id="PF22600">
    <property type="entry name" value="MTPAP-like_central"/>
    <property type="match status" value="1"/>
</dbReference>
<name>A0A6P8FER0_CLUHA</name>
<reference evidence="10" key="1">
    <citation type="submission" date="2025-08" db="UniProtKB">
        <authorList>
            <consortium name="RefSeq"/>
        </authorList>
    </citation>
    <scope>IDENTIFICATION</scope>
</reference>
<dbReference type="InterPro" id="IPR001878">
    <property type="entry name" value="Znf_CCHC"/>
</dbReference>
<accession>A0A6P8FER0</accession>
<dbReference type="InterPro" id="IPR054708">
    <property type="entry name" value="MTPAP-like_central"/>
</dbReference>
<evidence type="ECO:0000256" key="6">
    <source>
        <dbReference type="PROSITE-ProRule" id="PRU00047"/>
    </source>
</evidence>
<evidence type="ECO:0000256" key="7">
    <source>
        <dbReference type="SAM" id="MobiDB-lite"/>
    </source>
</evidence>
<dbReference type="GO" id="GO:0031123">
    <property type="term" value="P:RNA 3'-end processing"/>
    <property type="evidence" value="ECO:0007669"/>
    <property type="project" value="TreeGrafter"/>
</dbReference>
<feature type="compositionally biased region" description="Acidic residues" evidence="7">
    <location>
        <begin position="484"/>
        <end position="510"/>
    </location>
</feature>
<dbReference type="SUPFAM" id="SSF81631">
    <property type="entry name" value="PAP/OAS1 substrate-binding domain"/>
    <property type="match status" value="2"/>
</dbReference>
<keyword evidence="10" id="KW-0548">Nucleotidyltransferase</keyword>
<evidence type="ECO:0000256" key="4">
    <source>
        <dbReference type="ARBA" id="ARBA00022723"/>
    </source>
</evidence>
<dbReference type="Gene3D" id="3.30.460.10">
    <property type="entry name" value="Beta Polymerase, domain 2"/>
    <property type="match status" value="2"/>
</dbReference>
<keyword evidence="6" id="KW-0863">Zinc-finger</keyword>
<dbReference type="FunFam" id="1.10.1410.10:FF:000002">
    <property type="entry name" value="terminal uridylyltransferase 4 isoform X1"/>
    <property type="match status" value="1"/>
</dbReference>
<feature type="compositionally biased region" description="Acidic residues" evidence="7">
    <location>
        <begin position="526"/>
        <end position="538"/>
    </location>
</feature>
<feature type="compositionally biased region" description="Basic and acidic residues" evidence="7">
    <location>
        <begin position="511"/>
        <end position="520"/>
    </location>
</feature>
<dbReference type="GO" id="GO:0008270">
    <property type="term" value="F:zinc ion binding"/>
    <property type="evidence" value="ECO:0007669"/>
    <property type="project" value="UniProtKB-KW"/>
</dbReference>
<dbReference type="GeneID" id="105912586"/>
<keyword evidence="5" id="KW-0460">Magnesium</keyword>
<dbReference type="OrthoDB" id="419694at2759"/>
<dbReference type="GO" id="GO:0050265">
    <property type="term" value="F:RNA uridylyltransferase activity"/>
    <property type="evidence" value="ECO:0007669"/>
    <property type="project" value="TreeGrafter"/>
</dbReference>
<keyword evidence="6" id="KW-0862">Zinc</keyword>
<dbReference type="InterPro" id="IPR002058">
    <property type="entry name" value="PAP_assoc"/>
</dbReference>
<evidence type="ECO:0000256" key="2">
    <source>
        <dbReference type="ARBA" id="ARBA00001946"/>
    </source>
</evidence>
<evidence type="ECO:0000313" key="10">
    <source>
        <dbReference type="RefSeq" id="XP_031426923.1"/>
    </source>
</evidence>
<dbReference type="Gene3D" id="1.10.1410.10">
    <property type="match status" value="2"/>
</dbReference>
<sequence length="1140" mass="129205">MDMVLVIDHTTTSISELLQTRNQQQDDTQGRTEEGVWFSCHLCDTKIDSVSRAHTHLRDRGHRRRAKEKRDELLLKSIPPPGKDQIAAIGSALEGVAVGEGLSEEDVQVRHGVLALMQSVIAHVLPGSKLRLYGSSCSRFGFKDSDVNIDIQASSSMHQPDVLLLVQETLSKCSTFVEVQADFYTRVPVVVCREKQSALLCRVSAGNDSACLTTQFLSALANGEPRLLPLVLGLRRWATVCHVDCVDEGGLPPYSLALMVICFLQQRKDTLLPAFLESTEYSVGQLGGFSFTAVEDQEVLWVFSPPQTDTQVPSENTQKRGKAPLVFAESSREAGVGLLWVELLRFYSLDFQLQDRVLSVRTSSPLWRDIKDWPRKRIAIEDPFAVGRNVARTMISQPMFDYFVHCLKTTYKYFSNRPTRPAANHKPQSQPSPKQSSTPRKASGEAKPKIGHGLNHVQSGVRNVRVTSEVTRRRRKNSECAVEEHEDDEESSDLLEEDESEEEEDSEEEEAIQRAEKRWEPFNSTAEEEEQFVLEELSEEHPSDSEGEEEEPEEEEEYTPLSEEDSPADSTPLPRPHSLTPSKYGSAEKRSALLNGLSYHFTKQAFTLGKKPTLVCSLCKRDGHLKADCPEDFKKVEMKPLPAMTPKFLKVIDQVCEQCQMDFGPDELEVQVREHILQDLETFIRRHIEGARLKLFGSSKNGFGFKQSDLDICMVLEGQDTAMGLDCISIILSLARALGKHSGLKNIIPIITAKVPIVKFCHVKTGLEGDISLYNRLGLHNTELLASYASIDPRVRQLCYTMKVFTKVCDIGDASRGSLSSYAYTLMVLFYLQQREPPVIPVLQEIYDGQTKPEVLVEGWNIYFFSDLKDLPRRWPSYGQNRESVGELWLGLLRFYTEHFDFKEHVICVRQKDTLSPFQKQWTSKYITIEDPFDLHHNLGGGLSRRMINFIMKAFINGRRVFGTPVNTFPPEYPDKMEYFYDPEVLTEGEVAPNDRCCRICGKIGHFVKDCPIRKKTRSRRGGDDWEHTDQERHMKEYDRLRKQEQKRCFICGATTHVKKACPYYRPGGVKPEGGSHSFPSSTNQLRIIREREQQGSPQLEGKKKKKKKTKKVMSGPQAGNLASRHVPLTHAAQKKNPVD</sequence>
<dbReference type="PANTHER" id="PTHR12271">
    <property type="entry name" value="POLY A POLYMERASE CID PAP -RELATED"/>
    <property type="match status" value="1"/>
</dbReference>
<dbReference type="InterPro" id="IPR013087">
    <property type="entry name" value="Znf_C2H2_type"/>
</dbReference>
<dbReference type="GO" id="GO:0003676">
    <property type="term" value="F:nucleic acid binding"/>
    <property type="evidence" value="ECO:0007669"/>
    <property type="project" value="InterPro"/>
</dbReference>
<dbReference type="Proteomes" id="UP000515152">
    <property type="component" value="Chromosome 7"/>
</dbReference>
<evidence type="ECO:0000256" key="5">
    <source>
        <dbReference type="ARBA" id="ARBA00022842"/>
    </source>
</evidence>
<dbReference type="CDD" id="cd05402">
    <property type="entry name" value="NT_PAP_TUTase"/>
    <property type="match status" value="2"/>
</dbReference>
<dbReference type="Pfam" id="PF03828">
    <property type="entry name" value="PAP_assoc"/>
    <property type="match status" value="2"/>
</dbReference>
<dbReference type="SUPFAM" id="SSF81301">
    <property type="entry name" value="Nucleotidyltransferase"/>
    <property type="match status" value="2"/>
</dbReference>
<gene>
    <name evidence="10" type="primary">tut7</name>
</gene>
<dbReference type="PROSITE" id="PS00028">
    <property type="entry name" value="ZINC_FINGER_C2H2_1"/>
    <property type="match status" value="1"/>
</dbReference>
<feature type="compositionally biased region" description="Acidic residues" evidence="7">
    <location>
        <begin position="545"/>
        <end position="567"/>
    </location>
</feature>
<feature type="region of interest" description="Disordered" evidence="7">
    <location>
        <begin position="417"/>
        <end position="585"/>
    </location>
</feature>
<keyword evidence="4" id="KW-0479">Metal-binding</keyword>
<proteinExistence type="predicted"/>
<dbReference type="SMART" id="SM00343">
    <property type="entry name" value="ZnF_C2HC"/>
    <property type="match status" value="3"/>
</dbReference>
<feature type="compositionally biased region" description="Basic residues" evidence="7">
    <location>
        <begin position="1103"/>
        <end position="1112"/>
    </location>
</feature>
<dbReference type="CTD" id="79670"/>
<dbReference type="InterPro" id="IPR043519">
    <property type="entry name" value="NT_sf"/>
</dbReference>
<dbReference type="PROSITE" id="PS50158">
    <property type="entry name" value="ZF_CCHC"/>
    <property type="match status" value="2"/>
</dbReference>
<dbReference type="InterPro" id="IPR045100">
    <property type="entry name" value="TUT4/7_NTP_transf"/>
</dbReference>
<keyword evidence="3" id="KW-0808">Transferase</keyword>
<feature type="domain" description="CCHC-type" evidence="8">
    <location>
        <begin position="998"/>
        <end position="1012"/>
    </location>
</feature>
<protein>
    <submittedName>
        <fullName evidence="10">Terminal uridylyltransferase 7</fullName>
    </submittedName>
</protein>
<evidence type="ECO:0000313" key="9">
    <source>
        <dbReference type="Proteomes" id="UP000515152"/>
    </source>
</evidence>
<dbReference type="KEGG" id="char:105912586"/>
<dbReference type="Pfam" id="PF00098">
    <property type="entry name" value="zf-CCHC"/>
    <property type="match status" value="1"/>
</dbReference>
<feature type="domain" description="CCHC-type" evidence="8">
    <location>
        <begin position="616"/>
        <end position="631"/>
    </location>
</feature>
<dbReference type="SUPFAM" id="SSF57756">
    <property type="entry name" value="Retrovirus zinc finger-like domains"/>
    <property type="match status" value="1"/>
</dbReference>
<evidence type="ECO:0000259" key="8">
    <source>
        <dbReference type="PROSITE" id="PS50158"/>
    </source>
</evidence>
<comment type="cofactor">
    <cofactor evidence="2">
        <name>Mg(2+)</name>
        <dbReference type="ChEBI" id="CHEBI:18420"/>
    </cofactor>
</comment>
<dbReference type="Pfam" id="PF19088">
    <property type="entry name" value="TUTase"/>
    <property type="match status" value="1"/>
</dbReference>
<organism evidence="9 10">
    <name type="scientific">Clupea harengus</name>
    <name type="common">Atlantic herring</name>
    <dbReference type="NCBI Taxonomy" id="7950"/>
    <lineage>
        <taxon>Eukaryota</taxon>
        <taxon>Metazoa</taxon>
        <taxon>Chordata</taxon>
        <taxon>Craniata</taxon>
        <taxon>Vertebrata</taxon>
        <taxon>Euteleostomi</taxon>
        <taxon>Actinopterygii</taxon>
        <taxon>Neopterygii</taxon>
        <taxon>Teleostei</taxon>
        <taxon>Clupei</taxon>
        <taxon>Clupeiformes</taxon>
        <taxon>Clupeoidei</taxon>
        <taxon>Clupeidae</taxon>
        <taxon>Clupea</taxon>
    </lineage>
</organism>
<evidence type="ECO:0000256" key="3">
    <source>
        <dbReference type="ARBA" id="ARBA00022679"/>
    </source>
</evidence>
<comment type="cofactor">
    <cofactor evidence="1">
        <name>Mn(2+)</name>
        <dbReference type="ChEBI" id="CHEBI:29035"/>
    </cofactor>
</comment>
<feature type="region of interest" description="Disordered" evidence="7">
    <location>
        <begin position="1090"/>
        <end position="1140"/>
    </location>
</feature>
<dbReference type="FunFam" id="3.30.460.10:FF:000005">
    <property type="entry name" value="terminal uridylyltransferase 4 isoform X1"/>
    <property type="match status" value="1"/>
</dbReference>
<feature type="compositionally biased region" description="Low complexity" evidence="7">
    <location>
        <begin position="426"/>
        <end position="437"/>
    </location>
</feature>
<keyword evidence="9" id="KW-1185">Reference proteome</keyword>
<dbReference type="PANTHER" id="PTHR12271:SF34">
    <property type="entry name" value="TERMINAL URIDYLYLTRANSFERASE 7"/>
    <property type="match status" value="1"/>
</dbReference>
<dbReference type="InterPro" id="IPR036875">
    <property type="entry name" value="Znf_CCHC_sf"/>
</dbReference>
<dbReference type="RefSeq" id="XP_031426923.1">
    <property type="nucleotide sequence ID" value="XM_031571063.2"/>
</dbReference>
<dbReference type="AlphaFoldDB" id="A0A6P8FER0"/>
<evidence type="ECO:0000256" key="1">
    <source>
        <dbReference type="ARBA" id="ARBA00001936"/>
    </source>
</evidence>
<dbReference type="Gene3D" id="4.10.60.10">
    <property type="entry name" value="Zinc finger, CCHC-type"/>
    <property type="match status" value="1"/>
</dbReference>